<protein>
    <submittedName>
        <fullName evidence="1">Uncharacterized protein</fullName>
    </submittedName>
</protein>
<keyword evidence="2" id="KW-1185">Reference proteome</keyword>
<proteinExistence type="predicted"/>
<sequence length="143" mass="15543">MDKRTRVGERIKLWIRTAVLRLSWHGASGWGGSPVSLSLSLSLSFSCALFSTPTDDGCGDAREGLCGTRHSASQRATFPFAHKENSTSFYYILTTIVIGRRIYGPCRTTRDSLSAERFSSPPPRGRSGNCGLHTCVCGQRGVA</sequence>
<gene>
    <name evidence="1" type="ORF">COCSADRAFT_257869</name>
</gene>
<accession>M2S9Z9</accession>
<dbReference type="RefSeq" id="XP_007705097.1">
    <property type="nucleotide sequence ID" value="XM_007706907.1"/>
</dbReference>
<dbReference type="GeneID" id="19135366"/>
<dbReference type="Proteomes" id="UP000016934">
    <property type="component" value="Unassembled WGS sequence"/>
</dbReference>
<dbReference type="AlphaFoldDB" id="M2S9Z9"/>
<evidence type="ECO:0000313" key="2">
    <source>
        <dbReference type="Proteomes" id="UP000016934"/>
    </source>
</evidence>
<name>M2S9Z9_COCSN</name>
<dbReference type="HOGENOM" id="CLU_1806010_0_0_1"/>
<evidence type="ECO:0000313" key="1">
    <source>
        <dbReference type="EMBL" id="EMD59370.1"/>
    </source>
</evidence>
<dbReference type="EMBL" id="KB445653">
    <property type="protein sequence ID" value="EMD59370.1"/>
    <property type="molecule type" value="Genomic_DNA"/>
</dbReference>
<reference evidence="1 2" key="1">
    <citation type="journal article" date="2012" name="PLoS Pathog.">
        <title>Diverse lifestyles and strategies of plant pathogenesis encoded in the genomes of eighteen Dothideomycetes fungi.</title>
        <authorList>
            <person name="Ohm R.A."/>
            <person name="Feau N."/>
            <person name="Henrissat B."/>
            <person name="Schoch C.L."/>
            <person name="Horwitz B.A."/>
            <person name="Barry K.W."/>
            <person name="Condon B.J."/>
            <person name="Copeland A.C."/>
            <person name="Dhillon B."/>
            <person name="Glaser F."/>
            <person name="Hesse C.N."/>
            <person name="Kosti I."/>
            <person name="LaButti K."/>
            <person name="Lindquist E.A."/>
            <person name="Lucas S."/>
            <person name="Salamov A.A."/>
            <person name="Bradshaw R.E."/>
            <person name="Ciuffetti L."/>
            <person name="Hamelin R.C."/>
            <person name="Kema G.H.J."/>
            <person name="Lawrence C."/>
            <person name="Scott J.A."/>
            <person name="Spatafora J.W."/>
            <person name="Turgeon B.G."/>
            <person name="de Wit P.J.G.M."/>
            <person name="Zhong S."/>
            <person name="Goodwin S.B."/>
            <person name="Grigoriev I.V."/>
        </authorList>
    </citation>
    <scope>NUCLEOTIDE SEQUENCE [LARGE SCALE GENOMIC DNA]</scope>
    <source>
        <strain evidence="2">ND90Pr / ATCC 201652</strain>
    </source>
</reference>
<organism evidence="1 2">
    <name type="scientific">Cochliobolus sativus (strain ND90Pr / ATCC 201652)</name>
    <name type="common">Common root rot and spot blotch fungus</name>
    <name type="synonym">Bipolaris sorokiniana</name>
    <dbReference type="NCBI Taxonomy" id="665912"/>
    <lineage>
        <taxon>Eukaryota</taxon>
        <taxon>Fungi</taxon>
        <taxon>Dikarya</taxon>
        <taxon>Ascomycota</taxon>
        <taxon>Pezizomycotina</taxon>
        <taxon>Dothideomycetes</taxon>
        <taxon>Pleosporomycetidae</taxon>
        <taxon>Pleosporales</taxon>
        <taxon>Pleosporineae</taxon>
        <taxon>Pleosporaceae</taxon>
        <taxon>Bipolaris</taxon>
    </lineage>
</organism>
<reference evidence="2" key="2">
    <citation type="journal article" date="2013" name="PLoS Genet.">
        <title>Comparative genome structure, secondary metabolite, and effector coding capacity across Cochliobolus pathogens.</title>
        <authorList>
            <person name="Condon B.J."/>
            <person name="Leng Y."/>
            <person name="Wu D."/>
            <person name="Bushley K.E."/>
            <person name="Ohm R.A."/>
            <person name="Otillar R."/>
            <person name="Martin J."/>
            <person name="Schackwitz W."/>
            <person name="Grimwood J."/>
            <person name="MohdZainudin N."/>
            <person name="Xue C."/>
            <person name="Wang R."/>
            <person name="Manning V.A."/>
            <person name="Dhillon B."/>
            <person name="Tu Z.J."/>
            <person name="Steffenson B.J."/>
            <person name="Salamov A."/>
            <person name="Sun H."/>
            <person name="Lowry S."/>
            <person name="LaButti K."/>
            <person name="Han J."/>
            <person name="Copeland A."/>
            <person name="Lindquist E."/>
            <person name="Barry K."/>
            <person name="Schmutz J."/>
            <person name="Baker S.E."/>
            <person name="Ciuffetti L.M."/>
            <person name="Grigoriev I.V."/>
            <person name="Zhong S."/>
            <person name="Turgeon B.G."/>
        </authorList>
    </citation>
    <scope>NUCLEOTIDE SEQUENCE [LARGE SCALE GENOMIC DNA]</scope>
    <source>
        <strain evidence="2">ND90Pr / ATCC 201652</strain>
    </source>
</reference>
<dbReference type="KEGG" id="bsc:COCSADRAFT_257869"/>